<dbReference type="InterPro" id="IPR037197">
    <property type="entry name" value="WWE_dom_sf"/>
</dbReference>
<dbReference type="SUPFAM" id="SSF117839">
    <property type="entry name" value="WWE domain"/>
    <property type="match status" value="1"/>
</dbReference>
<gene>
    <name evidence="10" type="ORF">HHUSO_G34434</name>
</gene>
<evidence type="ECO:0000256" key="3">
    <source>
        <dbReference type="ARBA" id="ARBA00022679"/>
    </source>
</evidence>
<evidence type="ECO:0000256" key="6">
    <source>
        <dbReference type="ARBA" id="ARBA00024347"/>
    </source>
</evidence>
<dbReference type="Gene3D" id="3.30.720.50">
    <property type="match status" value="1"/>
</dbReference>
<dbReference type="EC" id="2.4.2.-" evidence="7"/>
<sequence length="668" mass="76443">MSLGTEQARERMLMQRLHVIKSGFSTLTVKLHLEMPNRDRSYTQMSERTMNDPSSSLDSSGVNFRQLSILCKNPQGTGYPLTAALPFADSKATGSEYSFHAGEKETILIVKNVVLFICCDTMVKEECDVIMHSLCNSSTVGVILNAAGKTVKEEINSQGRRNDISITGPGKLPTRIIIHFPCFCNSNVTENLDKALAECKLRNFTSITIFINKDELHYHLDERLIADRLFGRLMKGVDEKQSEIRIITPQKEIYESFKNKAEQMCGMRETDPEPEALHCHSQLCEPAVIYIFGESKNLLERAKATLEKHYASFISNYQVVHPFINQMTLTEAIETLQKNLHVNLQVGNGSIKINGPVTKVEKAKEKVWDLVNDAVQQKQKERKTKLSTAIQWQYKDRDNYIALSTEDNYKLEFQYLNSQEPVTAHLERGASLSIDFKEMKAVHSESKRTHQIRRHKIIAYGFCPAANSLPGKWIDMTNKNYGKELLDKDTMEYRWVEKLFNMSLSQMKIVKVERIQNTDVWERYLLRKNQIDRKYRFAAPVETERYLFHGATFEECTTIERNGFTRPLEGFFSFSCAYGQGVCFQMEACTALGKCTFDDNKYKCMFLASVLTGKYTIGKKKITAPPAMDPKKPAELYDSVVDNIHSPSLFVVFSEDCTYPDYLITFKE</sequence>
<dbReference type="PROSITE" id="PS51059">
    <property type="entry name" value="PARP_CATALYTIC"/>
    <property type="match status" value="1"/>
</dbReference>
<evidence type="ECO:0000313" key="10">
    <source>
        <dbReference type="EMBL" id="KAK6467774.1"/>
    </source>
</evidence>
<organism evidence="10 11">
    <name type="scientific">Huso huso</name>
    <name type="common">Beluga</name>
    <name type="synonym">Acipenser huso</name>
    <dbReference type="NCBI Taxonomy" id="61971"/>
    <lineage>
        <taxon>Eukaryota</taxon>
        <taxon>Metazoa</taxon>
        <taxon>Chordata</taxon>
        <taxon>Craniata</taxon>
        <taxon>Vertebrata</taxon>
        <taxon>Euteleostomi</taxon>
        <taxon>Actinopterygii</taxon>
        <taxon>Chondrostei</taxon>
        <taxon>Acipenseriformes</taxon>
        <taxon>Acipenseridae</taxon>
        <taxon>Huso</taxon>
    </lineage>
</organism>
<evidence type="ECO:0000256" key="1">
    <source>
        <dbReference type="ARBA" id="ARBA00004123"/>
    </source>
</evidence>
<dbReference type="Pfam" id="PF00644">
    <property type="entry name" value="PARP"/>
    <property type="match status" value="1"/>
</dbReference>
<keyword evidence="4 7" id="KW-0520">NAD</keyword>
<dbReference type="PROSITE" id="PS50918">
    <property type="entry name" value="WWE"/>
    <property type="match status" value="1"/>
</dbReference>
<evidence type="ECO:0000256" key="2">
    <source>
        <dbReference type="ARBA" id="ARBA00022676"/>
    </source>
</evidence>
<dbReference type="InterPro" id="IPR004170">
    <property type="entry name" value="WWE_dom"/>
</dbReference>
<keyword evidence="3 7" id="KW-0808">Transferase</keyword>
<keyword evidence="5" id="KW-0539">Nucleus</keyword>
<dbReference type="Gene3D" id="3.90.228.10">
    <property type="match status" value="1"/>
</dbReference>
<feature type="domain" description="PARP catalytic" evidence="9">
    <location>
        <begin position="469"/>
        <end position="668"/>
    </location>
</feature>
<evidence type="ECO:0000256" key="5">
    <source>
        <dbReference type="ARBA" id="ARBA00023242"/>
    </source>
</evidence>
<keyword evidence="11" id="KW-1185">Reference proteome</keyword>
<dbReference type="Pfam" id="PF02825">
    <property type="entry name" value="WWE"/>
    <property type="match status" value="1"/>
</dbReference>
<feature type="domain" description="WWE" evidence="8">
    <location>
        <begin position="378"/>
        <end position="454"/>
    </location>
</feature>
<dbReference type="PANTHER" id="PTHR14453">
    <property type="entry name" value="PARP/ZINC FINGER CCCH TYPE DOMAIN CONTAINING PROTEIN"/>
    <property type="match status" value="1"/>
</dbReference>
<evidence type="ECO:0000256" key="7">
    <source>
        <dbReference type="RuleBase" id="RU362114"/>
    </source>
</evidence>
<dbReference type="SUPFAM" id="SSF56399">
    <property type="entry name" value="ADP-ribosylation"/>
    <property type="match status" value="1"/>
</dbReference>
<evidence type="ECO:0000313" key="11">
    <source>
        <dbReference type="Proteomes" id="UP001369086"/>
    </source>
</evidence>
<dbReference type="SUPFAM" id="SSF52949">
    <property type="entry name" value="Macro domain-like"/>
    <property type="match status" value="1"/>
</dbReference>
<protein>
    <recommendedName>
        <fullName evidence="7">Poly [ADP-ribose] polymerase</fullName>
        <shortName evidence="7">PARP</shortName>
        <ecNumber evidence="7">2.4.2.-</ecNumber>
    </recommendedName>
</protein>
<dbReference type="InterPro" id="IPR052056">
    <property type="entry name" value="Mono-ARTD/PARP"/>
</dbReference>
<dbReference type="Gene3D" id="3.40.220.10">
    <property type="entry name" value="Leucine Aminopeptidase, subunit E, domain 1"/>
    <property type="match status" value="1"/>
</dbReference>
<comment type="caution">
    <text evidence="10">The sequence shown here is derived from an EMBL/GenBank/DDBJ whole genome shotgun (WGS) entry which is preliminary data.</text>
</comment>
<dbReference type="PANTHER" id="PTHR14453:SF107">
    <property type="entry name" value="POLY [ADP-RIBOSE] POLYMERASE"/>
    <property type="match status" value="1"/>
</dbReference>
<name>A0ABR0Y5Q7_HUSHU</name>
<proteinExistence type="inferred from homology"/>
<evidence type="ECO:0000259" key="8">
    <source>
        <dbReference type="PROSITE" id="PS50918"/>
    </source>
</evidence>
<reference evidence="10 11" key="1">
    <citation type="submission" date="2021-05" db="EMBL/GenBank/DDBJ databases">
        <authorList>
            <person name="Zahm M."/>
            <person name="Klopp C."/>
            <person name="Cabau C."/>
            <person name="Kuhl H."/>
            <person name="Suciu R."/>
            <person name="Ciorpac M."/>
            <person name="Holostenco D."/>
            <person name="Gessner J."/>
            <person name="Wuertz S."/>
            <person name="Hohne C."/>
            <person name="Stock M."/>
            <person name="Gislard M."/>
            <person name="Lluch J."/>
            <person name="Milhes M."/>
            <person name="Lampietro C."/>
            <person name="Lopez Roques C."/>
            <person name="Donnadieu C."/>
            <person name="Du K."/>
            <person name="Schartl M."/>
            <person name="Guiguen Y."/>
        </authorList>
    </citation>
    <scope>NUCLEOTIDE SEQUENCE [LARGE SCALE GENOMIC DNA]</scope>
    <source>
        <strain evidence="10">Hh-F2</strain>
        <tissue evidence="10">Blood</tissue>
    </source>
</reference>
<dbReference type="Proteomes" id="UP001369086">
    <property type="component" value="Unassembled WGS sequence"/>
</dbReference>
<evidence type="ECO:0000259" key="9">
    <source>
        <dbReference type="PROSITE" id="PS51059"/>
    </source>
</evidence>
<evidence type="ECO:0000256" key="4">
    <source>
        <dbReference type="ARBA" id="ARBA00023027"/>
    </source>
</evidence>
<comment type="subcellular location">
    <subcellularLocation>
        <location evidence="1">Nucleus</location>
    </subcellularLocation>
</comment>
<dbReference type="InterPro" id="IPR043472">
    <property type="entry name" value="Macro_dom-like"/>
</dbReference>
<accession>A0ABR0Y5Q7</accession>
<keyword evidence="2 7" id="KW-0328">Glycosyltransferase</keyword>
<dbReference type="InterPro" id="IPR012317">
    <property type="entry name" value="Poly(ADP-ribose)pol_cat_dom"/>
</dbReference>
<dbReference type="EMBL" id="JAHFZB010000047">
    <property type="protein sequence ID" value="KAK6467774.1"/>
    <property type="molecule type" value="Genomic_DNA"/>
</dbReference>
<comment type="similarity">
    <text evidence="6">Belongs to the ARTD/PARP family.</text>
</comment>